<dbReference type="AlphaFoldDB" id="A0A6H0XQW4"/>
<dbReference type="EMBL" id="CP051140">
    <property type="protein sequence ID" value="QIW97040.1"/>
    <property type="molecule type" value="Genomic_DNA"/>
</dbReference>
<evidence type="ECO:0000313" key="2">
    <source>
        <dbReference type="Proteomes" id="UP000503462"/>
    </source>
</evidence>
<dbReference type="Proteomes" id="UP000503462">
    <property type="component" value="Chromosome 2"/>
</dbReference>
<proteinExistence type="predicted"/>
<evidence type="ECO:0008006" key="3">
    <source>
        <dbReference type="Google" id="ProtNLM"/>
    </source>
</evidence>
<reference evidence="1 2" key="1">
    <citation type="journal article" date="2016" name="Sci. Rep.">
        <title>Peltaster fructicola genome reveals evolution from an invasive phytopathogen to an ectophytic parasite.</title>
        <authorList>
            <person name="Xu C."/>
            <person name="Chen H."/>
            <person name="Gleason M.L."/>
            <person name="Xu J.R."/>
            <person name="Liu H."/>
            <person name="Zhang R."/>
            <person name="Sun G."/>
        </authorList>
    </citation>
    <scope>NUCLEOTIDE SEQUENCE [LARGE SCALE GENOMIC DNA]</scope>
    <source>
        <strain evidence="1 2">LNHT1506</strain>
    </source>
</reference>
<keyword evidence="2" id="KW-1185">Reference proteome</keyword>
<gene>
    <name evidence="1" type="ORF">AMS68_002558</name>
</gene>
<sequence>MDTAAYLKKQGWRGSGHSLDHSDRGIKKPLQISKKVDALGVGIQKYAAVSDQWWLRAYDQGLKDFGTGKESALSAAQKHGVNRGGLYARFVKGQDIPGTIGQRAVDSPTGSTNIHATSPAIINGSSTAVEQEASKVKKSKDLKRKAFDEDNAKLRKKKMKSIVDSESRDTTDGSIEQPVKIKKQIRAYIDEATRRGILPVDAATSVTFKTVAPNEQDMRAVLRLAKLHKSKQQTPHLLERAKLVRNLKRAVCRHLESQMQTAPA</sequence>
<name>A0A6H0XQW4_9PEZI</name>
<protein>
    <recommendedName>
        <fullName evidence="3">G-patch domain-containing protein</fullName>
    </recommendedName>
</protein>
<accession>A0A6H0XQW4</accession>
<evidence type="ECO:0000313" key="1">
    <source>
        <dbReference type="EMBL" id="QIW97040.1"/>
    </source>
</evidence>
<dbReference type="OrthoDB" id="3366546at2759"/>
<organism evidence="1 2">
    <name type="scientific">Peltaster fructicola</name>
    <dbReference type="NCBI Taxonomy" id="286661"/>
    <lineage>
        <taxon>Eukaryota</taxon>
        <taxon>Fungi</taxon>
        <taxon>Dikarya</taxon>
        <taxon>Ascomycota</taxon>
        <taxon>Pezizomycotina</taxon>
        <taxon>Dothideomycetes</taxon>
        <taxon>Dothideomycetes incertae sedis</taxon>
        <taxon>Peltaster</taxon>
    </lineage>
</organism>